<dbReference type="OrthoDB" id="10266980at2759"/>
<protein>
    <submittedName>
        <fullName evidence="9">TLC domain-containing protein 4-A-like</fullName>
    </submittedName>
</protein>
<dbReference type="GO" id="GO:0016020">
    <property type="term" value="C:membrane"/>
    <property type="evidence" value="ECO:0007669"/>
    <property type="project" value="UniProtKB-SubCell"/>
</dbReference>
<evidence type="ECO:0000313" key="8">
    <source>
        <dbReference type="Proteomes" id="UP000001554"/>
    </source>
</evidence>
<organism evidence="8 9">
    <name type="scientific">Branchiostoma floridae</name>
    <name type="common">Florida lancelet</name>
    <name type="synonym">Amphioxus</name>
    <dbReference type="NCBI Taxonomy" id="7739"/>
    <lineage>
        <taxon>Eukaryota</taxon>
        <taxon>Metazoa</taxon>
        <taxon>Chordata</taxon>
        <taxon>Cephalochordata</taxon>
        <taxon>Leptocardii</taxon>
        <taxon>Amphioxiformes</taxon>
        <taxon>Branchiostomatidae</taxon>
        <taxon>Branchiostoma</taxon>
    </lineage>
</organism>
<feature type="transmembrane region" description="Helical" evidence="6">
    <location>
        <begin position="6"/>
        <end position="28"/>
    </location>
</feature>
<evidence type="ECO:0000256" key="1">
    <source>
        <dbReference type="ARBA" id="ARBA00004141"/>
    </source>
</evidence>
<evidence type="ECO:0000256" key="2">
    <source>
        <dbReference type="ARBA" id="ARBA00022692"/>
    </source>
</evidence>
<dbReference type="Pfam" id="PF03798">
    <property type="entry name" value="TRAM_LAG1_CLN8"/>
    <property type="match status" value="1"/>
</dbReference>
<evidence type="ECO:0000256" key="6">
    <source>
        <dbReference type="SAM" id="Phobius"/>
    </source>
</evidence>
<name>A0A9J7HEA8_BRAFL</name>
<evidence type="ECO:0000259" key="7">
    <source>
        <dbReference type="PROSITE" id="PS50922"/>
    </source>
</evidence>
<evidence type="ECO:0000256" key="3">
    <source>
        <dbReference type="ARBA" id="ARBA00022989"/>
    </source>
</evidence>
<dbReference type="AlphaFoldDB" id="A0A9J7HEA8"/>
<accession>A0A9J7HEA8</accession>
<keyword evidence="3 6" id="KW-1133">Transmembrane helix</keyword>
<dbReference type="PANTHER" id="PTHR13439">
    <property type="entry name" value="CT120 PROTEIN"/>
    <property type="match status" value="1"/>
</dbReference>
<evidence type="ECO:0000256" key="4">
    <source>
        <dbReference type="ARBA" id="ARBA00023136"/>
    </source>
</evidence>
<gene>
    <name evidence="9" type="primary">LOC118403474</name>
</gene>
<dbReference type="KEGG" id="bfo:118403474"/>
<dbReference type="PROSITE" id="PS50922">
    <property type="entry name" value="TLC"/>
    <property type="match status" value="1"/>
</dbReference>
<feature type="transmembrane region" description="Helical" evidence="6">
    <location>
        <begin position="211"/>
        <end position="230"/>
    </location>
</feature>
<keyword evidence="4 5" id="KW-0472">Membrane</keyword>
<dbReference type="GO" id="GO:0055088">
    <property type="term" value="P:lipid homeostasis"/>
    <property type="evidence" value="ECO:0000318"/>
    <property type="project" value="GO_Central"/>
</dbReference>
<evidence type="ECO:0000313" key="9">
    <source>
        <dbReference type="RefSeq" id="XP_035658089.1"/>
    </source>
</evidence>
<dbReference type="PANTHER" id="PTHR13439:SF0">
    <property type="entry name" value="TOPOISOMERASE I DAMAGE AFFECTED PROTEIN 4"/>
    <property type="match status" value="1"/>
</dbReference>
<dbReference type="Proteomes" id="UP000001554">
    <property type="component" value="Chromosome 16"/>
</dbReference>
<dbReference type="InterPro" id="IPR006634">
    <property type="entry name" value="TLC-dom"/>
</dbReference>
<comment type="subcellular location">
    <subcellularLocation>
        <location evidence="1">Membrane</location>
        <topology evidence="1">Multi-pass membrane protein</topology>
    </subcellularLocation>
</comment>
<reference evidence="9" key="2">
    <citation type="submission" date="2025-08" db="UniProtKB">
        <authorList>
            <consortium name="RefSeq"/>
        </authorList>
    </citation>
    <scope>IDENTIFICATION</scope>
    <source>
        <strain evidence="9">S238N-H82</strain>
        <tissue evidence="9">Testes</tissue>
    </source>
</reference>
<sequence length="246" mass="28294">MLLYVVSVVCNVALWQTVFWSLAPKVNLWIFPSYKSLEKKLKLEMNRNVSSTTCSIILSVLSWYVFLLRPDVSPKHVETDQPVVRFTVSIFLGHTISEILAMAYQGTLLEEKAMLCHHVSSLFSGYVGVRGKGFSYFVVMFLMSELSTPFVSLRESLYFTGKVKSKAYTINGYAMVVTFFLGRIAIIPYYWYHMYPHVVSGKVFQVGWDAAVTAIFLWTVLNILNIYWFYKMLRGALKHLISNKKN</sequence>
<dbReference type="GO" id="GO:0005783">
    <property type="term" value="C:endoplasmic reticulum"/>
    <property type="evidence" value="ECO:0000318"/>
    <property type="project" value="GO_Central"/>
</dbReference>
<keyword evidence="2 5" id="KW-0812">Transmembrane</keyword>
<reference evidence="8" key="1">
    <citation type="journal article" date="2020" name="Nat. Ecol. Evol.">
        <title>Deeply conserved synteny resolves early events in vertebrate evolution.</title>
        <authorList>
            <person name="Simakov O."/>
            <person name="Marletaz F."/>
            <person name="Yue J.X."/>
            <person name="O'Connell B."/>
            <person name="Jenkins J."/>
            <person name="Brandt A."/>
            <person name="Calef R."/>
            <person name="Tung C.H."/>
            <person name="Huang T.K."/>
            <person name="Schmutz J."/>
            <person name="Satoh N."/>
            <person name="Yu J.K."/>
            <person name="Putnam N.H."/>
            <person name="Green R.E."/>
            <person name="Rokhsar D.S."/>
        </authorList>
    </citation>
    <scope>NUCLEOTIDE SEQUENCE [LARGE SCALE GENOMIC DNA]</scope>
    <source>
        <strain evidence="8">S238N-H82</strain>
    </source>
</reference>
<dbReference type="InterPro" id="IPR050846">
    <property type="entry name" value="TLCD"/>
</dbReference>
<evidence type="ECO:0000256" key="5">
    <source>
        <dbReference type="PROSITE-ProRule" id="PRU00205"/>
    </source>
</evidence>
<dbReference type="GeneID" id="118403474"/>
<keyword evidence="8" id="KW-1185">Reference proteome</keyword>
<dbReference type="OMA" id="ILAMAYQ"/>
<dbReference type="RefSeq" id="XP_035658089.1">
    <property type="nucleotide sequence ID" value="XM_035802196.1"/>
</dbReference>
<feature type="transmembrane region" description="Helical" evidence="6">
    <location>
        <begin position="173"/>
        <end position="191"/>
    </location>
</feature>
<proteinExistence type="predicted"/>
<feature type="transmembrane region" description="Helical" evidence="6">
    <location>
        <begin position="49"/>
        <end position="66"/>
    </location>
</feature>
<dbReference type="SMART" id="SM00724">
    <property type="entry name" value="TLC"/>
    <property type="match status" value="1"/>
</dbReference>
<feature type="domain" description="TLC" evidence="7">
    <location>
        <begin position="40"/>
        <end position="241"/>
    </location>
</feature>